<dbReference type="GO" id="GO:0003964">
    <property type="term" value="F:RNA-directed DNA polymerase activity"/>
    <property type="evidence" value="ECO:0007669"/>
    <property type="project" value="UniProtKB-KW"/>
</dbReference>
<dbReference type="EMBL" id="GGMR01000068">
    <property type="protein sequence ID" value="MBY12687.1"/>
    <property type="molecule type" value="Transcribed_RNA"/>
</dbReference>
<protein>
    <submittedName>
        <fullName evidence="2">Putative RNA-directed DNA polymerase</fullName>
    </submittedName>
</protein>
<reference evidence="2" key="1">
    <citation type="submission" date="2018-04" db="EMBL/GenBank/DDBJ databases">
        <title>Transcriptome of Schizaphis graminum biotype I.</title>
        <authorList>
            <person name="Scully E.D."/>
            <person name="Geib S.M."/>
            <person name="Palmer N.A."/>
            <person name="Koch K."/>
            <person name="Bradshaw J."/>
            <person name="Heng-Moss T."/>
            <person name="Sarath G."/>
        </authorList>
    </citation>
    <scope>NUCLEOTIDE SEQUENCE</scope>
</reference>
<keyword evidence="2" id="KW-0695">RNA-directed DNA polymerase</keyword>
<proteinExistence type="predicted"/>
<keyword evidence="2" id="KW-0548">Nucleotidyltransferase</keyword>
<keyword evidence="2" id="KW-0808">Transferase</keyword>
<dbReference type="AlphaFoldDB" id="A0A2S2N6A3"/>
<sequence>MLFNLYTNDQPTPRDRKHFLYADDLAITAQDTTFDVVEKKLTNALKVMTNYYDSNQLKPNPNKTQVCYFHLRNRDAKKHLNIEWLGKTLHNTDYPVYLGVTLDRTLTFKEHCSKTKMKVQARNNPLRKLAGSHHANNRNSPMLLKWRICVSSVEVEPIQTRQKCICSSERYL</sequence>
<dbReference type="InterPro" id="IPR000477">
    <property type="entry name" value="RT_dom"/>
</dbReference>
<accession>A0A2S2N6A3</accession>
<gene>
    <name evidence="2" type="primary">RTase_20</name>
    <name evidence="2" type="ORF">g.105178</name>
</gene>
<feature type="domain" description="Reverse transcriptase" evidence="1">
    <location>
        <begin position="1"/>
        <end position="89"/>
    </location>
</feature>
<organism evidence="2">
    <name type="scientific">Schizaphis graminum</name>
    <name type="common">Green bug aphid</name>
    <dbReference type="NCBI Taxonomy" id="13262"/>
    <lineage>
        <taxon>Eukaryota</taxon>
        <taxon>Metazoa</taxon>
        <taxon>Ecdysozoa</taxon>
        <taxon>Arthropoda</taxon>
        <taxon>Hexapoda</taxon>
        <taxon>Insecta</taxon>
        <taxon>Pterygota</taxon>
        <taxon>Neoptera</taxon>
        <taxon>Paraneoptera</taxon>
        <taxon>Hemiptera</taxon>
        <taxon>Sternorrhyncha</taxon>
        <taxon>Aphidomorpha</taxon>
        <taxon>Aphidoidea</taxon>
        <taxon>Aphididae</taxon>
        <taxon>Aphidini</taxon>
        <taxon>Schizaphis</taxon>
    </lineage>
</organism>
<dbReference type="PANTHER" id="PTHR36688:SF1">
    <property type="entry name" value="ENDONUCLEASE_EXONUCLEASE_PHOSPHATASE DOMAIN-CONTAINING PROTEIN"/>
    <property type="match status" value="1"/>
</dbReference>
<evidence type="ECO:0000259" key="1">
    <source>
        <dbReference type="PROSITE" id="PS50878"/>
    </source>
</evidence>
<evidence type="ECO:0000313" key="2">
    <source>
        <dbReference type="EMBL" id="MBY12687.1"/>
    </source>
</evidence>
<dbReference type="PANTHER" id="PTHR36688">
    <property type="entry name" value="ENDO/EXONUCLEASE/PHOSPHATASE DOMAIN-CONTAINING PROTEIN"/>
    <property type="match status" value="1"/>
</dbReference>
<name>A0A2S2N6A3_SCHGA</name>
<dbReference type="InterPro" id="IPR052560">
    <property type="entry name" value="RdDP_mobile_element"/>
</dbReference>
<dbReference type="PROSITE" id="PS50878">
    <property type="entry name" value="RT_POL"/>
    <property type="match status" value="1"/>
</dbReference>